<organism evidence="2 3">
    <name type="scientific">Stylonychia lemnae</name>
    <name type="common">Ciliate</name>
    <dbReference type="NCBI Taxonomy" id="5949"/>
    <lineage>
        <taxon>Eukaryota</taxon>
        <taxon>Sar</taxon>
        <taxon>Alveolata</taxon>
        <taxon>Ciliophora</taxon>
        <taxon>Intramacronucleata</taxon>
        <taxon>Spirotrichea</taxon>
        <taxon>Stichotrichia</taxon>
        <taxon>Sporadotrichida</taxon>
        <taxon>Oxytrichidae</taxon>
        <taxon>Stylonychinae</taxon>
        <taxon>Stylonychia</taxon>
    </lineage>
</organism>
<dbReference type="Proteomes" id="UP000039865">
    <property type="component" value="Unassembled WGS sequence"/>
</dbReference>
<sequence>MLADPLRENDNYNPDSNIEQTQFLGNKSFRFTSNSLERAQESQYKNSYYETNPSLLFTGKTQEQLMNLRPREHDKELGPASFRYGTKTSIERIYDTLQKRNNSLIEQSEILDKKKIRKLKNKMENNYSSTLGINNELNITQRSKMVKGDIFPEIVKPSDIIPSLHQKTHFKAATSIFLNHQGSLEDKDKSIEKLLNDFSVKRNLQQIITSEGPQLATNKLNLQAQAPRIKFKNTKTPDPIRNRSNLNQSRNQNGILESGTYNIQNRHSDKSELIKMISDESKTISSNIVTQQMLVNCKVMRSKNFNVNPLIAKSKLTSLILQKHAQREINKSTGQKLDTRNNNKIPFDMNNTLF</sequence>
<dbReference type="InParanoid" id="A0A078AB38"/>
<evidence type="ECO:0000313" key="2">
    <source>
        <dbReference type="EMBL" id="CDW79091.1"/>
    </source>
</evidence>
<accession>A0A078AB38</accession>
<name>A0A078AB38_STYLE</name>
<feature type="region of interest" description="Disordered" evidence="1">
    <location>
        <begin position="233"/>
        <end position="254"/>
    </location>
</feature>
<evidence type="ECO:0000256" key="1">
    <source>
        <dbReference type="SAM" id="MobiDB-lite"/>
    </source>
</evidence>
<proteinExistence type="predicted"/>
<feature type="compositionally biased region" description="Low complexity" evidence="1">
    <location>
        <begin position="242"/>
        <end position="253"/>
    </location>
</feature>
<keyword evidence="3" id="KW-1185">Reference proteome</keyword>
<reference evidence="2 3" key="1">
    <citation type="submission" date="2014-06" db="EMBL/GenBank/DDBJ databases">
        <authorList>
            <person name="Swart Estienne"/>
        </authorList>
    </citation>
    <scope>NUCLEOTIDE SEQUENCE [LARGE SCALE GENOMIC DNA]</scope>
    <source>
        <strain evidence="2 3">130c</strain>
    </source>
</reference>
<protein>
    <submittedName>
        <fullName evidence="2">Uncharacterized protein</fullName>
    </submittedName>
</protein>
<dbReference type="AlphaFoldDB" id="A0A078AB38"/>
<dbReference type="EMBL" id="CCKQ01007681">
    <property type="protein sequence ID" value="CDW79091.1"/>
    <property type="molecule type" value="Genomic_DNA"/>
</dbReference>
<gene>
    <name evidence="2" type="primary">Contig6479.g6929</name>
    <name evidence="2" type="ORF">STYLEM_8077</name>
</gene>
<evidence type="ECO:0000313" key="3">
    <source>
        <dbReference type="Proteomes" id="UP000039865"/>
    </source>
</evidence>